<dbReference type="Pfam" id="PF12263">
    <property type="entry name" value="DUF3611"/>
    <property type="match status" value="1"/>
</dbReference>
<proteinExistence type="predicted"/>
<evidence type="ECO:0000313" key="3">
    <source>
        <dbReference type="Proteomes" id="UP000199518"/>
    </source>
</evidence>
<feature type="transmembrane region" description="Helical" evidence="1">
    <location>
        <begin position="146"/>
        <end position="178"/>
    </location>
</feature>
<feature type="transmembrane region" description="Helical" evidence="1">
    <location>
        <begin position="52"/>
        <end position="72"/>
    </location>
</feature>
<evidence type="ECO:0000256" key="1">
    <source>
        <dbReference type="SAM" id="Phobius"/>
    </source>
</evidence>
<dbReference type="OrthoDB" id="5766633at2"/>
<gene>
    <name evidence="2" type="ORF">SAMN05421753_105244</name>
</gene>
<name>A0A1I3FH96_9PLAN</name>
<protein>
    <recommendedName>
        <fullName evidence="4">DUF3611 family protein</fullName>
    </recommendedName>
</protein>
<dbReference type="Proteomes" id="UP000199518">
    <property type="component" value="Unassembled WGS sequence"/>
</dbReference>
<keyword evidence="1" id="KW-0812">Transmembrane</keyword>
<keyword evidence="1" id="KW-1133">Transmembrane helix</keyword>
<feature type="transmembrane region" description="Helical" evidence="1">
    <location>
        <begin position="93"/>
        <end position="117"/>
    </location>
</feature>
<evidence type="ECO:0008006" key="4">
    <source>
        <dbReference type="Google" id="ProtNLM"/>
    </source>
</evidence>
<feature type="transmembrane region" description="Helical" evidence="1">
    <location>
        <begin position="21"/>
        <end position="40"/>
    </location>
</feature>
<dbReference type="AlphaFoldDB" id="A0A1I3FH96"/>
<accession>A0A1I3FH96</accession>
<dbReference type="STRING" id="1576369.SAMN05421753_105244"/>
<dbReference type="RefSeq" id="WP_092049224.1">
    <property type="nucleotide sequence ID" value="NZ_FOQD01000005.1"/>
</dbReference>
<evidence type="ECO:0000313" key="2">
    <source>
        <dbReference type="EMBL" id="SFI10472.1"/>
    </source>
</evidence>
<reference evidence="3" key="1">
    <citation type="submission" date="2016-10" db="EMBL/GenBank/DDBJ databases">
        <authorList>
            <person name="Varghese N."/>
            <person name="Submissions S."/>
        </authorList>
    </citation>
    <scope>NUCLEOTIDE SEQUENCE [LARGE SCALE GENOMIC DNA]</scope>
    <source>
        <strain evidence="3">DSM 26348</strain>
    </source>
</reference>
<dbReference type="InterPro" id="IPR022051">
    <property type="entry name" value="DUF3611"/>
</dbReference>
<sequence>MSADHSQKIAKSFSRLGWIGLWIQAVLAILPVAMLLYVLFGMTTGSRETLGFIDYVAFLGLALLGFTALWSYRYTRLGRRIADPARRPAWTSVIKTLWVGLWAGSAGIVISICLLVFEVTRLLILVLKAPQGGVPVMRTEIDSRTYWISAIDIVTLLAELCTLVGELLVVGLTLWLLFQVTRYSVGFDQSPLSGDAKSKS</sequence>
<organism evidence="2 3">
    <name type="scientific">Planctomicrobium piriforme</name>
    <dbReference type="NCBI Taxonomy" id="1576369"/>
    <lineage>
        <taxon>Bacteria</taxon>
        <taxon>Pseudomonadati</taxon>
        <taxon>Planctomycetota</taxon>
        <taxon>Planctomycetia</taxon>
        <taxon>Planctomycetales</taxon>
        <taxon>Planctomycetaceae</taxon>
        <taxon>Planctomicrobium</taxon>
    </lineage>
</organism>
<keyword evidence="1" id="KW-0472">Membrane</keyword>
<keyword evidence="3" id="KW-1185">Reference proteome</keyword>
<dbReference type="EMBL" id="FOQD01000005">
    <property type="protein sequence ID" value="SFI10472.1"/>
    <property type="molecule type" value="Genomic_DNA"/>
</dbReference>